<comment type="caution">
    <text evidence="9">The sequence shown here is derived from an EMBL/GenBank/DDBJ whole genome shotgun (WGS) entry which is preliminary data.</text>
</comment>
<evidence type="ECO:0000259" key="8">
    <source>
        <dbReference type="PROSITE" id="PS50850"/>
    </source>
</evidence>
<evidence type="ECO:0000313" key="9">
    <source>
        <dbReference type="EMBL" id="TLS49058.1"/>
    </source>
</evidence>
<keyword evidence="3" id="KW-1003">Cell membrane</keyword>
<feature type="transmembrane region" description="Helical" evidence="7">
    <location>
        <begin position="148"/>
        <end position="166"/>
    </location>
</feature>
<dbReference type="AlphaFoldDB" id="A0A5R9G6C3"/>
<feature type="transmembrane region" description="Helical" evidence="7">
    <location>
        <begin position="406"/>
        <end position="427"/>
    </location>
</feature>
<dbReference type="PRINTS" id="PR01036">
    <property type="entry name" value="TCRTETB"/>
</dbReference>
<feature type="transmembrane region" description="Helical" evidence="7">
    <location>
        <begin position="241"/>
        <end position="258"/>
    </location>
</feature>
<evidence type="ECO:0000256" key="2">
    <source>
        <dbReference type="ARBA" id="ARBA00022448"/>
    </source>
</evidence>
<organism evidence="9 10">
    <name type="scientific">Paenibacillus antri</name>
    <dbReference type="NCBI Taxonomy" id="2582848"/>
    <lineage>
        <taxon>Bacteria</taxon>
        <taxon>Bacillati</taxon>
        <taxon>Bacillota</taxon>
        <taxon>Bacilli</taxon>
        <taxon>Bacillales</taxon>
        <taxon>Paenibacillaceae</taxon>
        <taxon>Paenibacillus</taxon>
    </lineage>
</organism>
<feature type="transmembrane region" description="Helical" evidence="7">
    <location>
        <begin position="308"/>
        <end position="331"/>
    </location>
</feature>
<dbReference type="SUPFAM" id="SSF103473">
    <property type="entry name" value="MFS general substrate transporter"/>
    <property type="match status" value="1"/>
</dbReference>
<dbReference type="PANTHER" id="PTHR42718">
    <property type="entry name" value="MAJOR FACILITATOR SUPERFAMILY MULTIDRUG TRANSPORTER MFSC"/>
    <property type="match status" value="1"/>
</dbReference>
<evidence type="ECO:0000256" key="5">
    <source>
        <dbReference type="ARBA" id="ARBA00022989"/>
    </source>
</evidence>
<dbReference type="PANTHER" id="PTHR42718:SF46">
    <property type="entry name" value="BLR6921 PROTEIN"/>
    <property type="match status" value="1"/>
</dbReference>
<dbReference type="NCBIfam" id="TIGR00711">
    <property type="entry name" value="efflux_EmrB"/>
    <property type="match status" value="1"/>
</dbReference>
<evidence type="ECO:0000256" key="4">
    <source>
        <dbReference type="ARBA" id="ARBA00022692"/>
    </source>
</evidence>
<name>A0A5R9G6C3_9BACL</name>
<dbReference type="InterPro" id="IPR011701">
    <property type="entry name" value="MFS"/>
</dbReference>
<comment type="subcellular location">
    <subcellularLocation>
        <location evidence="1">Cell membrane</location>
        <topology evidence="1">Multi-pass membrane protein</topology>
    </subcellularLocation>
</comment>
<keyword evidence="5 7" id="KW-1133">Transmembrane helix</keyword>
<dbReference type="InterPro" id="IPR020846">
    <property type="entry name" value="MFS_dom"/>
</dbReference>
<feature type="domain" description="Major facilitator superfamily (MFS) profile" evidence="8">
    <location>
        <begin position="24"/>
        <end position="472"/>
    </location>
</feature>
<evidence type="ECO:0000256" key="6">
    <source>
        <dbReference type="ARBA" id="ARBA00023136"/>
    </source>
</evidence>
<dbReference type="PROSITE" id="PS50850">
    <property type="entry name" value="MFS"/>
    <property type="match status" value="1"/>
</dbReference>
<keyword evidence="10" id="KW-1185">Reference proteome</keyword>
<dbReference type="GO" id="GO:0022857">
    <property type="term" value="F:transmembrane transporter activity"/>
    <property type="evidence" value="ECO:0007669"/>
    <property type="project" value="InterPro"/>
</dbReference>
<feature type="transmembrane region" description="Helical" evidence="7">
    <location>
        <begin position="114"/>
        <end position="136"/>
    </location>
</feature>
<dbReference type="InterPro" id="IPR004638">
    <property type="entry name" value="EmrB-like"/>
</dbReference>
<dbReference type="EMBL" id="VCIW01000025">
    <property type="protein sequence ID" value="TLS49058.1"/>
    <property type="molecule type" value="Genomic_DNA"/>
</dbReference>
<feature type="transmembrane region" description="Helical" evidence="7">
    <location>
        <begin position="60"/>
        <end position="78"/>
    </location>
</feature>
<gene>
    <name evidence="9" type="ORF">FE782_27685</name>
</gene>
<feature type="transmembrane region" description="Helical" evidence="7">
    <location>
        <begin position="90"/>
        <end position="108"/>
    </location>
</feature>
<evidence type="ECO:0000256" key="1">
    <source>
        <dbReference type="ARBA" id="ARBA00004651"/>
    </source>
</evidence>
<feature type="transmembrane region" description="Helical" evidence="7">
    <location>
        <begin position="447"/>
        <end position="465"/>
    </location>
</feature>
<feature type="transmembrane region" description="Helical" evidence="7">
    <location>
        <begin position="279"/>
        <end position="302"/>
    </location>
</feature>
<dbReference type="GO" id="GO:0005886">
    <property type="term" value="C:plasma membrane"/>
    <property type="evidence" value="ECO:0007669"/>
    <property type="project" value="UniProtKB-SubCell"/>
</dbReference>
<feature type="transmembrane region" description="Helical" evidence="7">
    <location>
        <begin position="178"/>
        <end position="198"/>
    </location>
</feature>
<feature type="transmembrane region" description="Helical" evidence="7">
    <location>
        <begin position="21"/>
        <end position="40"/>
    </location>
</feature>
<feature type="transmembrane region" description="Helical" evidence="7">
    <location>
        <begin position="338"/>
        <end position="360"/>
    </location>
</feature>
<keyword evidence="4 7" id="KW-0812">Transmembrane</keyword>
<evidence type="ECO:0000256" key="7">
    <source>
        <dbReference type="SAM" id="Phobius"/>
    </source>
</evidence>
<feature type="transmembrane region" description="Helical" evidence="7">
    <location>
        <begin position="210"/>
        <end position="229"/>
    </location>
</feature>
<reference evidence="9 10" key="1">
    <citation type="submission" date="2019-05" db="EMBL/GenBank/DDBJ databases">
        <authorList>
            <person name="Narsing Rao M.P."/>
            <person name="Li W.J."/>
        </authorList>
    </citation>
    <scope>NUCLEOTIDE SEQUENCE [LARGE SCALE GENOMIC DNA]</scope>
    <source>
        <strain evidence="9 10">SYSU_K30003</strain>
    </source>
</reference>
<evidence type="ECO:0000313" key="10">
    <source>
        <dbReference type="Proteomes" id="UP000309676"/>
    </source>
</evidence>
<sequence>MEVISLERLRSSPFDSRHRNRWSILQIVNMGTLISTLDVGIVNVTLPTMSEQFGVSLSQIQWVATAYLLTMVALLPFMGKLSDRLDRRKIYSWGFLLFSVGSACIALSDGLVSILLSRILQGVGATMIMANSQAMVRQLFPDRERGRALGMNAVVISIGTMSGPALGGLMLEVVEWPWLFWINVPIGLCAFVLGLRWFPSTERGQDRSPFDFLGSFLLAAGTCLLMFAAEAGKENGFTTPILYLGAAGLVLFAALWFVQRKIAYGILDRELFGRRKIALGNASSFFINLAQTATLIPIAFYLQGPLGLSPWSVGLLLIVQPLLMGVAAPIAGWVRDRFGAWFPITAGSMLCAASMLFIAALPNVTVVGIALQLALFGIGVGLFHATNNAEIMSDAPDRKISLAGSLLAMVRYLGNIAGIGLATLLVGSMTLGDSLRGGADESMDLRMRMLFGICFLFCLGVAGMGKLRPKDKPATTEIGA</sequence>
<dbReference type="Pfam" id="PF07690">
    <property type="entry name" value="MFS_1"/>
    <property type="match status" value="1"/>
</dbReference>
<keyword evidence="6 7" id="KW-0472">Membrane</keyword>
<feature type="transmembrane region" description="Helical" evidence="7">
    <location>
        <begin position="366"/>
        <end position="385"/>
    </location>
</feature>
<proteinExistence type="predicted"/>
<protein>
    <submittedName>
        <fullName evidence="9">MFS transporter</fullName>
    </submittedName>
</protein>
<keyword evidence="2" id="KW-0813">Transport</keyword>
<dbReference type="InterPro" id="IPR036259">
    <property type="entry name" value="MFS_trans_sf"/>
</dbReference>
<dbReference type="Proteomes" id="UP000309676">
    <property type="component" value="Unassembled WGS sequence"/>
</dbReference>
<dbReference type="CDD" id="cd17321">
    <property type="entry name" value="MFS_MMR_MDR_like"/>
    <property type="match status" value="1"/>
</dbReference>
<evidence type="ECO:0000256" key="3">
    <source>
        <dbReference type="ARBA" id="ARBA00022475"/>
    </source>
</evidence>
<accession>A0A5R9G6C3</accession>
<dbReference type="Gene3D" id="1.20.1250.20">
    <property type="entry name" value="MFS general substrate transporter like domains"/>
    <property type="match status" value="2"/>
</dbReference>